<name>A0ACB8U4N1_9APHY</name>
<sequence length="719" mass="80870">MAGSSQEIIDLTRSDGPEVIVLDDDGPSQSSTGKEPRRSGAAKETKRDTPLEEDSEVIVIEDEEEQQSSKPSKKRKKARRKKKRSLVDAEGGEDGEVLEVETANTSTQISREVSDVDSIGQEQDVPSRTPGKRSKRNAKERLGLLARITDVPALLQQDLIEDNSEDDGDDTLDGSKSSNKLKRKRKTREKPRANRKPSKQNKEPSPPSDEPPPFFIDNGPAELPNNSLSVLPPPVLLAPLAVSDGSIHTDNNKLLLPPHVSVLYLNGDTPIVEIKAPEPLDSDEEDYIDYVDYDGDQVRGPRYFDAVDENSEAKTSKSSRMVCKRCGAENEHKTQECPVLVCLTCGARNEHSTRSCPISKTCFSCGMKGHINRDCPNRYSRRTRHEAYEDCGRCGSPIHTTSECPTLWRIYEYVTESERKAILDEREKKSTLEIGDGGEGYIGPEEWCYNCGGCGHLGDDCQELSFPYNHPKEPSAFSQHATRSGPFSDAKRESRPQSKAALYAQKAEEAWGDGHGSLLPLDVGLKGKQKEKARMQKRAQELQEDDGDDWFAGRAGGSRTPNGRDKRSGGTPKGPRNGKTLSFGNLGRDDDRYGRGRKDRDRDWDRDRRDRRDDRDRRSRDYDSRSSRPGRYDLPEPSRETDSIQIRGASKKGGDTWGVSIRGAASRYSDDREPETRDDLFERRRYERSRDDRSGYGRKRDRREASPRREPRYRGGYSR</sequence>
<protein>
    <submittedName>
        <fullName evidence="1">Uncharacterized protein</fullName>
    </submittedName>
</protein>
<accession>A0ACB8U4N1</accession>
<dbReference type="EMBL" id="MU274911">
    <property type="protein sequence ID" value="KAI0089241.1"/>
    <property type="molecule type" value="Genomic_DNA"/>
</dbReference>
<organism evidence="1 2">
    <name type="scientific">Irpex rosettiformis</name>
    <dbReference type="NCBI Taxonomy" id="378272"/>
    <lineage>
        <taxon>Eukaryota</taxon>
        <taxon>Fungi</taxon>
        <taxon>Dikarya</taxon>
        <taxon>Basidiomycota</taxon>
        <taxon>Agaricomycotina</taxon>
        <taxon>Agaricomycetes</taxon>
        <taxon>Polyporales</taxon>
        <taxon>Irpicaceae</taxon>
        <taxon>Irpex</taxon>
    </lineage>
</organism>
<proteinExistence type="predicted"/>
<evidence type="ECO:0000313" key="1">
    <source>
        <dbReference type="EMBL" id="KAI0089241.1"/>
    </source>
</evidence>
<comment type="caution">
    <text evidence="1">The sequence shown here is derived from an EMBL/GenBank/DDBJ whole genome shotgun (WGS) entry which is preliminary data.</text>
</comment>
<dbReference type="Proteomes" id="UP001055072">
    <property type="component" value="Unassembled WGS sequence"/>
</dbReference>
<gene>
    <name evidence="1" type="ORF">BDY19DRAFT_132957</name>
</gene>
<keyword evidence="2" id="KW-1185">Reference proteome</keyword>
<reference evidence="1" key="1">
    <citation type="journal article" date="2021" name="Environ. Microbiol.">
        <title>Gene family expansions and transcriptome signatures uncover fungal adaptations to wood decay.</title>
        <authorList>
            <person name="Hage H."/>
            <person name="Miyauchi S."/>
            <person name="Viragh M."/>
            <person name="Drula E."/>
            <person name="Min B."/>
            <person name="Chaduli D."/>
            <person name="Navarro D."/>
            <person name="Favel A."/>
            <person name="Norest M."/>
            <person name="Lesage-Meessen L."/>
            <person name="Balint B."/>
            <person name="Merenyi Z."/>
            <person name="de Eugenio L."/>
            <person name="Morin E."/>
            <person name="Martinez A.T."/>
            <person name="Baldrian P."/>
            <person name="Stursova M."/>
            <person name="Martinez M.J."/>
            <person name="Novotny C."/>
            <person name="Magnuson J.K."/>
            <person name="Spatafora J.W."/>
            <person name="Maurice S."/>
            <person name="Pangilinan J."/>
            <person name="Andreopoulos W."/>
            <person name="LaButti K."/>
            <person name="Hundley H."/>
            <person name="Na H."/>
            <person name="Kuo A."/>
            <person name="Barry K."/>
            <person name="Lipzen A."/>
            <person name="Henrissat B."/>
            <person name="Riley R."/>
            <person name="Ahrendt S."/>
            <person name="Nagy L.G."/>
            <person name="Grigoriev I.V."/>
            <person name="Martin F."/>
            <person name="Rosso M.N."/>
        </authorList>
    </citation>
    <scope>NUCLEOTIDE SEQUENCE</scope>
    <source>
        <strain evidence="1">CBS 384.51</strain>
    </source>
</reference>
<evidence type="ECO:0000313" key="2">
    <source>
        <dbReference type="Proteomes" id="UP001055072"/>
    </source>
</evidence>